<dbReference type="OrthoDB" id="5904978at2"/>
<dbReference type="SUPFAM" id="SSF46894">
    <property type="entry name" value="C-terminal effector domain of the bipartite response regulators"/>
    <property type="match status" value="1"/>
</dbReference>
<dbReference type="CDD" id="cd00383">
    <property type="entry name" value="trans_reg_C"/>
    <property type="match status" value="1"/>
</dbReference>
<dbReference type="InterPro" id="IPR036388">
    <property type="entry name" value="WH-like_DNA-bd_sf"/>
</dbReference>
<feature type="transmembrane region" description="Helical" evidence="3">
    <location>
        <begin position="137"/>
        <end position="158"/>
    </location>
</feature>
<keyword evidence="3" id="KW-1133">Transmembrane helix</keyword>
<evidence type="ECO:0000313" key="6">
    <source>
        <dbReference type="Proteomes" id="UP000305675"/>
    </source>
</evidence>
<dbReference type="Pfam" id="PF00486">
    <property type="entry name" value="Trans_reg_C"/>
    <property type="match status" value="1"/>
</dbReference>
<dbReference type="InterPro" id="IPR016032">
    <property type="entry name" value="Sig_transdc_resp-reg_C-effctor"/>
</dbReference>
<keyword evidence="3" id="KW-0472">Membrane</keyword>
<dbReference type="Proteomes" id="UP000305675">
    <property type="component" value="Unassembled WGS sequence"/>
</dbReference>
<dbReference type="PROSITE" id="PS51755">
    <property type="entry name" value="OMPR_PHOB"/>
    <property type="match status" value="1"/>
</dbReference>
<keyword evidence="3" id="KW-0812">Transmembrane</keyword>
<proteinExistence type="predicted"/>
<evidence type="ECO:0000259" key="4">
    <source>
        <dbReference type="PROSITE" id="PS51755"/>
    </source>
</evidence>
<dbReference type="Gene3D" id="1.10.10.10">
    <property type="entry name" value="Winged helix-like DNA-binding domain superfamily/Winged helix DNA-binding domain"/>
    <property type="match status" value="1"/>
</dbReference>
<dbReference type="InterPro" id="IPR001867">
    <property type="entry name" value="OmpR/PhoB-type_DNA-bd"/>
</dbReference>
<feature type="domain" description="OmpR/PhoB-type" evidence="4">
    <location>
        <begin position="12"/>
        <end position="111"/>
    </location>
</feature>
<dbReference type="EMBL" id="SWCJ01000022">
    <property type="protein sequence ID" value="TKB50145.1"/>
    <property type="molecule type" value="Genomic_DNA"/>
</dbReference>
<dbReference type="GO" id="GO:0000160">
    <property type="term" value="P:phosphorelay signal transduction system"/>
    <property type="evidence" value="ECO:0007669"/>
    <property type="project" value="InterPro"/>
</dbReference>
<dbReference type="GO" id="GO:0006355">
    <property type="term" value="P:regulation of DNA-templated transcription"/>
    <property type="evidence" value="ECO:0007669"/>
    <property type="project" value="InterPro"/>
</dbReference>
<evidence type="ECO:0000313" key="5">
    <source>
        <dbReference type="EMBL" id="TKB50145.1"/>
    </source>
</evidence>
<evidence type="ECO:0000256" key="1">
    <source>
        <dbReference type="ARBA" id="ARBA00023125"/>
    </source>
</evidence>
<evidence type="ECO:0000256" key="3">
    <source>
        <dbReference type="SAM" id="Phobius"/>
    </source>
</evidence>
<accession>A0A4U1BFV0</accession>
<keyword evidence="1 2" id="KW-0238">DNA-binding</keyword>
<comment type="caution">
    <text evidence="5">The sequence shown here is derived from an EMBL/GenBank/DDBJ whole genome shotgun (WGS) entry which is preliminary data.</text>
</comment>
<organism evidence="5 6">
    <name type="scientific">Ferrimonas aestuarii</name>
    <dbReference type="NCBI Taxonomy" id="2569539"/>
    <lineage>
        <taxon>Bacteria</taxon>
        <taxon>Pseudomonadati</taxon>
        <taxon>Pseudomonadota</taxon>
        <taxon>Gammaproteobacteria</taxon>
        <taxon>Alteromonadales</taxon>
        <taxon>Ferrimonadaceae</taxon>
        <taxon>Ferrimonas</taxon>
    </lineage>
</organism>
<dbReference type="SMART" id="SM00862">
    <property type="entry name" value="Trans_reg_C"/>
    <property type="match status" value="1"/>
</dbReference>
<feature type="DNA-binding region" description="OmpR/PhoB-type" evidence="2">
    <location>
        <begin position="12"/>
        <end position="111"/>
    </location>
</feature>
<name>A0A4U1BFV0_9GAMM</name>
<evidence type="ECO:0000256" key="2">
    <source>
        <dbReference type="PROSITE-ProRule" id="PRU01091"/>
    </source>
</evidence>
<dbReference type="GO" id="GO:0003677">
    <property type="term" value="F:DNA binding"/>
    <property type="evidence" value="ECO:0007669"/>
    <property type="project" value="UniProtKB-UniRule"/>
</dbReference>
<reference evidence="5 6" key="1">
    <citation type="submission" date="2019-04" db="EMBL/GenBank/DDBJ databases">
        <authorList>
            <person name="Hwang J.C."/>
        </authorList>
    </citation>
    <scope>NUCLEOTIDE SEQUENCE [LARGE SCALE GENOMIC DNA]</scope>
    <source>
        <strain evidence="5 6">IMCC35002</strain>
    </source>
</reference>
<keyword evidence="6" id="KW-1185">Reference proteome</keyword>
<dbReference type="AlphaFoldDB" id="A0A4U1BFV0"/>
<gene>
    <name evidence="5" type="ORF">FCL42_19200</name>
</gene>
<sequence length="435" mass="50374">MHRPSNRWENAVTILNINKDLSLDIQNLCLRDSRDETLTSLTFAETAVLKCLLEHRNDICTKEQLLEQGWPERVVAPSSLIQCISTLRKKLEAYPEIALKTVARRGYQVVVMKDEDEEVAIEQAASDSDKRLKNRKWVALVALVVAVGCVSWGIAWLFKGNPTSAWHWTDSKEIHVGDSQGKTELLTTTKHAIADMSRWQRHFESKLERNMLPPFRAFAVTDGLNDSIALCPHYEDGQCPGHDIINLNFPVTERVNMDLPSFFELAKIMERRIRYNRIELPKTGYHQGELTESMYSADIYFPRNEQLLVRVDHNISMVYRDESKGMFFASFCVTDQDCKTSPIKYEFEGDFERVQTEIDGHPVDLFKVTTNQRVLHKPELVTEAALPFYRELRRNSLSNEPLYFCRFYRDDNSSAWVIPFYGQTVAWMKQSTMQM</sequence>
<protein>
    <submittedName>
        <fullName evidence="5">CadC family transcriptional regulator</fullName>
    </submittedName>
</protein>